<dbReference type="Gene3D" id="3.40.50.300">
    <property type="entry name" value="P-loop containing nucleotide triphosphate hydrolases"/>
    <property type="match status" value="1"/>
</dbReference>
<evidence type="ECO:0000313" key="1">
    <source>
        <dbReference type="EMBL" id="DAF95435.1"/>
    </source>
</evidence>
<dbReference type="EMBL" id="BK016109">
    <property type="protein sequence ID" value="DAF95435.1"/>
    <property type="molecule type" value="Genomic_DNA"/>
</dbReference>
<dbReference type="Pfam" id="PF03237">
    <property type="entry name" value="Terminase_6N"/>
    <property type="match status" value="1"/>
</dbReference>
<proteinExistence type="predicted"/>
<dbReference type="InterPro" id="IPR027417">
    <property type="entry name" value="P-loop_NTPase"/>
</dbReference>
<accession>A0A8S5ULY5</accession>
<protein>
    <submittedName>
        <fullName evidence="1">Large terminase protein</fullName>
    </submittedName>
</protein>
<reference evidence="1" key="1">
    <citation type="journal article" date="2021" name="Proc. Natl. Acad. Sci. U.S.A.">
        <title>A Catalog of Tens of Thousands of Viruses from Human Metagenomes Reveals Hidden Associations with Chronic Diseases.</title>
        <authorList>
            <person name="Tisza M.J."/>
            <person name="Buck C.B."/>
        </authorList>
    </citation>
    <scope>NUCLEOTIDE SEQUENCE</scope>
    <source>
        <strain evidence="1">CtCo31</strain>
    </source>
</reference>
<organism evidence="1">
    <name type="scientific">Myoviridae sp. ctCo31</name>
    <dbReference type="NCBI Taxonomy" id="2825053"/>
    <lineage>
        <taxon>Viruses</taxon>
        <taxon>Duplodnaviria</taxon>
        <taxon>Heunggongvirae</taxon>
        <taxon>Uroviricota</taxon>
        <taxon>Caudoviricetes</taxon>
    </lineage>
</organism>
<sequence length="90" mass="10219">MDENAFVENFDELWKSVLPTISSGRRSKLIVTSTPNGLNHFYDMVDKAKRGKNDFKLIEVLWYDVTPRLYGPDGKFDDGLAFVTSQITAS</sequence>
<name>A0A8S5ULY5_9CAUD</name>